<comment type="caution">
    <text evidence="2">The sequence shown here is derived from an EMBL/GenBank/DDBJ whole genome shotgun (WGS) entry which is preliminary data.</text>
</comment>
<accession>A0A553NYS2</accession>
<evidence type="ECO:0000313" key="2">
    <source>
        <dbReference type="EMBL" id="TRY70580.1"/>
    </source>
</evidence>
<feature type="transmembrane region" description="Helical" evidence="1">
    <location>
        <begin position="90"/>
        <end position="108"/>
    </location>
</feature>
<gene>
    <name evidence="2" type="ORF">TCAL_05209</name>
</gene>
<feature type="transmembrane region" description="Helical" evidence="1">
    <location>
        <begin position="33"/>
        <end position="50"/>
    </location>
</feature>
<reference evidence="2 3" key="1">
    <citation type="journal article" date="2018" name="Nat. Ecol. Evol.">
        <title>Genomic signatures of mitonuclear coevolution across populations of Tigriopus californicus.</title>
        <authorList>
            <person name="Barreto F.S."/>
            <person name="Watson E.T."/>
            <person name="Lima T.G."/>
            <person name="Willett C.S."/>
            <person name="Edmands S."/>
            <person name="Li W."/>
            <person name="Burton R.S."/>
        </authorList>
    </citation>
    <scope>NUCLEOTIDE SEQUENCE [LARGE SCALE GENOMIC DNA]</scope>
    <source>
        <strain evidence="2 3">San Diego</strain>
    </source>
</reference>
<organism evidence="2 3">
    <name type="scientific">Tigriopus californicus</name>
    <name type="common">Marine copepod</name>
    <dbReference type="NCBI Taxonomy" id="6832"/>
    <lineage>
        <taxon>Eukaryota</taxon>
        <taxon>Metazoa</taxon>
        <taxon>Ecdysozoa</taxon>
        <taxon>Arthropoda</taxon>
        <taxon>Crustacea</taxon>
        <taxon>Multicrustacea</taxon>
        <taxon>Hexanauplia</taxon>
        <taxon>Copepoda</taxon>
        <taxon>Harpacticoida</taxon>
        <taxon>Harpacticidae</taxon>
        <taxon>Tigriopus</taxon>
    </lineage>
</organism>
<evidence type="ECO:0000313" key="3">
    <source>
        <dbReference type="Proteomes" id="UP000318571"/>
    </source>
</evidence>
<name>A0A553NYS2_TIGCA</name>
<dbReference type="Proteomes" id="UP000318571">
    <property type="component" value="Chromosome 9"/>
</dbReference>
<dbReference type="AlphaFoldDB" id="A0A553NYS2"/>
<evidence type="ECO:0000256" key="1">
    <source>
        <dbReference type="SAM" id="Phobius"/>
    </source>
</evidence>
<dbReference type="EMBL" id="VCGU01000009">
    <property type="protein sequence ID" value="TRY70580.1"/>
    <property type="molecule type" value="Genomic_DNA"/>
</dbReference>
<protein>
    <submittedName>
        <fullName evidence="2">Uncharacterized protein</fullName>
    </submittedName>
</protein>
<keyword evidence="3" id="KW-1185">Reference proteome</keyword>
<dbReference type="OMA" id="WEPENIR"/>
<feature type="transmembrane region" description="Helical" evidence="1">
    <location>
        <begin position="167"/>
        <end position="188"/>
    </location>
</feature>
<keyword evidence="1" id="KW-0472">Membrane</keyword>
<keyword evidence="1" id="KW-0812">Transmembrane</keyword>
<proteinExistence type="predicted"/>
<keyword evidence="1" id="KW-1133">Transmembrane helix</keyword>
<sequence length="433" mass="50321">MAAIAGELSKQIKGHSEGAQGFRPWWDTVEDNIMYSFVILGMVTLPMTFFSKTPIECTPHPKLWHNATEIKGLSRFYPKVYCTETMIEPFLLYLPFTLLMVPIMLTAIEKTFVVLYKVEDKMNQFYHLLVKESLASEDVANLSKDNIKDCHEIVQAFKTSNACYTSYLYRTLLEIIGSMGLIGMFSYYNGINGLGVRFFDCTVYGHLFECVLSKFLDGCHRQTDSYTEHLKDIQKPIIRLKLYFKPKAEDFSLLMNLLAESQGLPDALRVLSLFEHQFSMLWEPENIRLMQKRNSHEHMVVEEEKVEDKDKVERDKMPQTLVVAWDDANIAEYFHNCFKKKYTLEYSVEISPETEAPIKSIVYYKESTWMRCEELELLSHDYLQEKTPINVPRKYSLSFDGLEAGQTYKLTFSTEVDGRTVAQTIRNFECDDV</sequence>